<sequence>MSFYTSDRFQIPTFSNCPRCQQTVSSTCNYCPNCGASLKQTAPNYTADRVKIPLDRDYFSPPNINIDPSKINIKPPKINIDSPIGSSANFSNIAMSGEFCSQCGQRINRSQPLDNNIYDLNRRNSGVCFIATACNADTGTLDTFYKFRDEILLHSSIGRKAVQLYYRFSPRVAKRIQKSKLLQHSILSVLLKPLAALLRFSVLGAKDEVWHED</sequence>
<reference evidence="1 2" key="1">
    <citation type="submission" date="2017-06" db="EMBL/GenBank/DDBJ databases">
        <title>Genome sequencing of cyanobaciteial culture collection at National Institute for Environmental Studies (NIES).</title>
        <authorList>
            <person name="Hirose Y."/>
            <person name="Shimura Y."/>
            <person name="Fujisawa T."/>
            <person name="Nakamura Y."/>
            <person name="Kawachi M."/>
        </authorList>
    </citation>
    <scope>NUCLEOTIDE SEQUENCE [LARGE SCALE GENOMIC DNA]</scope>
    <source>
        <strain evidence="1 2">NIES-2135</strain>
    </source>
</reference>
<keyword evidence="2" id="KW-1185">Reference proteome</keyword>
<dbReference type="AlphaFoldDB" id="A0A1Z4J932"/>
<dbReference type="NCBIfam" id="NF041770">
    <property type="entry name" value="CFI_box_CTERM"/>
    <property type="match status" value="1"/>
</dbReference>
<gene>
    <name evidence="1" type="ORF">NIES2135_00150</name>
</gene>
<proteinExistence type="predicted"/>
<dbReference type="Proteomes" id="UP000217895">
    <property type="component" value="Chromosome"/>
</dbReference>
<organism evidence="1 2">
    <name type="scientific">Leptolyngbya boryana NIES-2135</name>
    <dbReference type="NCBI Taxonomy" id="1973484"/>
    <lineage>
        <taxon>Bacteria</taxon>
        <taxon>Bacillati</taxon>
        <taxon>Cyanobacteriota</taxon>
        <taxon>Cyanophyceae</taxon>
        <taxon>Leptolyngbyales</taxon>
        <taxon>Leptolyngbyaceae</taxon>
        <taxon>Leptolyngbya group</taxon>
        <taxon>Leptolyngbya</taxon>
    </lineage>
</organism>
<protein>
    <recommendedName>
        <fullName evidence="3">DZANK-type domain-containing protein</fullName>
    </recommendedName>
</protein>
<evidence type="ECO:0000313" key="1">
    <source>
        <dbReference type="EMBL" id="BAY53213.1"/>
    </source>
</evidence>
<dbReference type="EMBL" id="AP018203">
    <property type="protein sequence ID" value="BAY53213.1"/>
    <property type="molecule type" value="Genomic_DNA"/>
</dbReference>
<evidence type="ECO:0000313" key="2">
    <source>
        <dbReference type="Proteomes" id="UP000217895"/>
    </source>
</evidence>
<accession>A0A1Z4J932</accession>
<name>A0A1Z4J932_LEPBY</name>
<evidence type="ECO:0008006" key="3">
    <source>
        <dbReference type="Google" id="ProtNLM"/>
    </source>
</evidence>
<dbReference type="InterPro" id="IPR049886">
    <property type="entry name" value="CFI_box_CTERM_dom"/>
</dbReference>